<keyword evidence="1" id="KW-0472">Membrane</keyword>
<evidence type="ECO:0000313" key="2">
    <source>
        <dbReference type="EMBL" id="TDL46505.1"/>
    </source>
</evidence>
<dbReference type="GeneID" id="64345836"/>
<feature type="transmembrane region" description="Helical" evidence="1">
    <location>
        <begin position="80"/>
        <end position="100"/>
    </location>
</feature>
<name>A0A4R5YLV4_KOCRO</name>
<dbReference type="RefSeq" id="WP_133408784.1">
    <property type="nucleotide sequence ID" value="NZ_SMZT01000001.1"/>
</dbReference>
<feature type="transmembrane region" description="Helical" evidence="1">
    <location>
        <begin position="28"/>
        <end position="46"/>
    </location>
</feature>
<comment type="caution">
    <text evidence="2">The sequence shown here is derived from an EMBL/GenBank/DDBJ whole genome shotgun (WGS) entry which is preliminary data.</text>
</comment>
<protein>
    <recommendedName>
        <fullName evidence="4">DUF3180 domain-containing protein</fullName>
    </recommendedName>
</protein>
<dbReference type="EMBL" id="SMZT01000001">
    <property type="protein sequence ID" value="TDL46505.1"/>
    <property type="molecule type" value="Genomic_DNA"/>
</dbReference>
<evidence type="ECO:0008006" key="4">
    <source>
        <dbReference type="Google" id="ProtNLM"/>
    </source>
</evidence>
<evidence type="ECO:0000313" key="3">
    <source>
        <dbReference type="Proteomes" id="UP000295163"/>
    </source>
</evidence>
<keyword evidence="1" id="KW-1133">Transmembrane helix</keyword>
<dbReference type="Proteomes" id="UP000295163">
    <property type="component" value="Unassembled WGS sequence"/>
</dbReference>
<organism evidence="2 3">
    <name type="scientific">Kocuria rosea</name>
    <name type="common">Deinococcus erythromyxa</name>
    <name type="synonym">Micrococcus rubens</name>
    <dbReference type="NCBI Taxonomy" id="1275"/>
    <lineage>
        <taxon>Bacteria</taxon>
        <taxon>Bacillati</taxon>
        <taxon>Actinomycetota</taxon>
        <taxon>Actinomycetes</taxon>
        <taxon>Micrococcales</taxon>
        <taxon>Micrococcaceae</taxon>
        <taxon>Kocuria</taxon>
    </lineage>
</organism>
<reference evidence="2 3" key="1">
    <citation type="submission" date="2019-03" db="EMBL/GenBank/DDBJ databases">
        <title>Genome Sequencing and Assembly of Various Microbes Isolated from Partially Reclaimed Soil and Acid Mine Drainage (AMD) Site.</title>
        <authorList>
            <person name="Steinbock B."/>
            <person name="Bechtold R."/>
            <person name="Sevigny J.L."/>
            <person name="Thomas D."/>
            <person name="Cuthill L.R."/>
            <person name="Aveiro Johannsen E.J."/>
            <person name="Thomas K."/>
            <person name="Ghosh A."/>
        </authorList>
    </citation>
    <scope>NUCLEOTIDE SEQUENCE [LARGE SCALE GENOMIC DNA]</scope>
    <source>
        <strain evidence="2 3">S-A3</strain>
    </source>
</reference>
<sequence length="146" mass="15383">MRIAALTYGVLLLLGALGVIAVGAYGQEWIIVPVGVVLLLGAGAFTQGQRRRPDANGSAPDAPRTSAKFRVDLAGSLRQFGLTLTGSGVGAALVAFFLMVDYRLGEEPGVPIGLAGIFMLGFGLSILGTIFFIVDVVYFHRTGHRY</sequence>
<gene>
    <name evidence="2" type="ORF">E2R59_00320</name>
</gene>
<proteinExistence type="predicted"/>
<accession>A0A4R5YLV4</accession>
<feature type="transmembrane region" description="Helical" evidence="1">
    <location>
        <begin position="112"/>
        <end position="139"/>
    </location>
</feature>
<keyword evidence="1" id="KW-0812">Transmembrane</keyword>
<evidence type="ECO:0000256" key="1">
    <source>
        <dbReference type="SAM" id="Phobius"/>
    </source>
</evidence>
<dbReference type="AlphaFoldDB" id="A0A4R5YLV4"/>